<comment type="similarity">
    <text evidence="1 3">Belongs to the enoyl-CoA hydratase/isomerase family.</text>
</comment>
<dbReference type="Gene3D" id="1.10.12.10">
    <property type="entry name" value="Lyase 2-enoyl-coa Hydratase, Chain A, domain 2"/>
    <property type="match status" value="1"/>
</dbReference>
<evidence type="ECO:0000313" key="5">
    <source>
        <dbReference type="Proteomes" id="UP001357223"/>
    </source>
</evidence>
<evidence type="ECO:0000256" key="3">
    <source>
        <dbReference type="RuleBase" id="RU003707"/>
    </source>
</evidence>
<dbReference type="InterPro" id="IPR018376">
    <property type="entry name" value="Enoyl-CoA_hyd/isom_CS"/>
</dbReference>
<sequence>MVSSLVQLVIEEGIAVITINNPPMNVLSSTVTKELKETVSQIYTDPEVIVVIITGSGDRAFMAGADIKEFPQWLHLEKKELRKVTTANHEVFNMIENMPKPTIAAINGLALGGGCELALACDIRIAEEQAKLGLPEVKLGLFPGAGGTQRMPRLVGEAKAKELMYIGDPVTAEEAFAIGLVNHIVPTGTGLERAKDMARKMAGQSLQALSRIKQAVNDGSDMDLLSGLELEIDLFLDIFKTHDVREGVQAFIEKRSARFTHN</sequence>
<dbReference type="InterPro" id="IPR001753">
    <property type="entry name" value="Enoyl-CoA_hydra/iso"/>
</dbReference>
<evidence type="ECO:0000256" key="1">
    <source>
        <dbReference type="ARBA" id="ARBA00005254"/>
    </source>
</evidence>
<gene>
    <name evidence="4" type="ORF">R4Z09_13225</name>
</gene>
<dbReference type="EMBL" id="CP137640">
    <property type="protein sequence ID" value="WVX84397.1"/>
    <property type="molecule type" value="Genomic_DNA"/>
</dbReference>
<dbReference type="PANTHER" id="PTHR11941:SF54">
    <property type="entry name" value="ENOYL-COA HYDRATASE, MITOCHONDRIAL"/>
    <property type="match status" value="1"/>
</dbReference>
<keyword evidence="2" id="KW-0456">Lyase</keyword>
<dbReference type="RefSeq" id="WP_338453270.1">
    <property type="nucleotide sequence ID" value="NZ_CP137640.1"/>
</dbReference>
<proteinExistence type="inferred from homology"/>
<protein>
    <submittedName>
        <fullName evidence="4">Enoyl-CoA hydratase</fullName>
    </submittedName>
</protein>
<dbReference type="InterPro" id="IPR014748">
    <property type="entry name" value="Enoyl-CoA_hydra_C"/>
</dbReference>
<evidence type="ECO:0000313" key="4">
    <source>
        <dbReference type="EMBL" id="WVX84397.1"/>
    </source>
</evidence>
<dbReference type="PROSITE" id="PS00166">
    <property type="entry name" value="ENOYL_COA_HYDRATASE"/>
    <property type="match status" value="1"/>
</dbReference>
<dbReference type="Pfam" id="PF00378">
    <property type="entry name" value="ECH_1"/>
    <property type="match status" value="1"/>
</dbReference>
<dbReference type="PANTHER" id="PTHR11941">
    <property type="entry name" value="ENOYL-COA HYDRATASE-RELATED"/>
    <property type="match status" value="1"/>
</dbReference>
<organism evidence="4 5">
    <name type="scientific">Niallia oryzisoli</name>
    <dbReference type="NCBI Taxonomy" id="1737571"/>
    <lineage>
        <taxon>Bacteria</taxon>
        <taxon>Bacillati</taxon>
        <taxon>Bacillota</taxon>
        <taxon>Bacilli</taxon>
        <taxon>Bacillales</taxon>
        <taxon>Bacillaceae</taxon>
        <taxon>Niallia</taxon>
    </lineage>
</organism>
<name>A0ABZ2CR10_9BACI</name>
<keyword evidence="5" id="KW-1185">Reference proteome</keyword>
<evidence type="ECO:0000256" key="2">
    <source>
        <dbReference type="ARBA" id="ARBA00023239"/>
    </source>
</evidence>
<accession>A0ABZ2CR10</accession>
<dbReference type="InterPro" id="IPR029045">
    <property type="entry name" value="ClpP/crotonase-like_dom_sf"/>
</dbReference>
<dbReference type="Proteomes" id="UP001357223">
    <property type="component" value="Chromosome"/>
</dbReference>
<dbReference type="CDD" id="cd06558">
    <property type="entry name" value="crotonase-like"/>
    <property type="match status" value="1"/>
</dbReference>
<reference evidence="4 5" key="1">
    <citation type="submission" date="2023-10" db="EMBL/GenBank/DDBJ databases">
        <title>Niallia locisalis sp.nov. isolated from a salt pond sample.</title>
        <authorList>
            <person name="Li X.-J."/>
            <person name="Dong L."/>
        </authorList>
    </citation>
    <scope>NUCLEOTIDE SEQUENCE [LARGE SCALE GENOMIC DNA]</scope>
    <source>
        <strain evidence="4 5">DSM 29761</strain>
    </source>
</reference>
<dbReference type="Gene3D" id="3.90.226.10">
    <property type="entry name" value="2-enoyl-CoA Hydratase, Chain A, domain 1"/>
    <property type="match status" value="1"/>
</dbReference>
<dbReference type="SUPFAM" id="SSF52096">
    <property type="entry name" value="ClpP/crotonase"/>
    <property type="match status" value="1"/>
</dbReference>